<dbReference type="Pfam" id="PF06747">
    <property type="entry name" value="CHCH"/>
    <property type="match status" value="1"/>
</dbReference>
<sequence length="141" mass="16097">MGKRIMPGRPPDKGSFPLDHFSECSKLKDEYLQCLKQHSHDNMSCRYLSKQYLQCRMDKNLMTKEPMHRLGFTEEEVSPAPARKKDKKKTKEEIERTCSPFPIFFADSEPEPRASLGYATPNGADDVTASQVDFEICSCDA</sequence>
<keyword evidence="3" id="KW-1015">Disulfide bond</keyword>
<dbReference type="PANTHER" id="PTHR21107">
    <property type="entry name" value="CYTOCHROME C OXIDASE ASSEMBLY PROTEIN COX19"/>
    <property type="match status" value="1"/>
</dbReference>
<proteinExistence type="inferred from homology"/>
<dbReference type="PROSITE" id="PS51808">
    <property type="entry name" value="CHCH"/>
    <property type="match status" value="1"/>
</dbReference>
<name>A0A812JAR7_9DINO</name>
<keyword evidence="2" id="KW-0963">Cytoplasm</keyword>
<evidence type="ECO:0000259" key="6">
    <source>
        <dbReference type="Pfam" id="PF06747"/>
    </source>
</evidence>
<feature type="domain" description="CHCH" evidence="6">
    <location>
        <begin position="24"/>
        <end position="57"/>
    </location>
</feature>
<dbReference type="PANTHER" id="PTHR21107:SF2">
    <property type="entry name" value="CYTOCHROME C OXIDASE ASSEMBLY PROTEIN COX19"/>
    <property type="match status" value="1"/>
</dbReference>
<evidence type="ECO:0000256" key="1">
    <source>
        <dbReference type="ARBA" id="ARBA00004496"/>
    </source>
</evidence>
<dbReference type="OrthoDB" id="268594at2759"/>
<dbReference type="GO" id="GO:0005758">
    <property type="term" value="C:mitochondrial intermembrane space"/>
    <property type="evidence" value="ECO:0007669"/>
    <property type="project" value="TreeGrafter"/>
</dbReference>
<dbReference type="InterPro" id="IPR051383">
    <property type="entry name" value="COX19"/>
</dbReference>
<protein>
    <submittedName>
        <fullName evidence="7">COX19 protein</fullName>
    </submittedName>
</protein>
<evidence type="ECO:0000313" key="8">
    <source>
        <dbReference type="Proteomes" id="UP000604046"/>
    </source>
</evidence>
<reference evidence="7" key="1">
    <citation type="submission" date="2021-02" db="EMBL/GenBank/DDBJ databases">
        <authorList>
            <person name="Dougan E. K."/>
            <person name="Rhodes N."/>
            <person name="Thang M."/>
            <person name="Chan C."/>
        </authorList>
    </citation>
    <scope>NUCLEOTIDE SEQUENCE</scope>
</reference>
<keyword evidence="8" id="KW-1185">Reference proteome</keyword>
<comment type="similarity">
    <text evidence="4">Belongs to the COX19 family.</text>
</comment>
<dbReference type="Proteomes" id="UP000604046">
    <property type="component" value="Unassembled WGS sequence"/>
</dbReference>
<comment type="caution">
    <text evidence="7">The sequence shown here is derived from an EMBL/GenBank/DDBJ whole genome shotgun (WGS) entry which is preliminary data.</text>
</comment>
<evidence type="ECO:0000256" key="3">
    <source>
        <dbReference type="ARBA" id="ARBA00023157"/>
    </source>
</evidence>
<dbReference type="GO" id="GO:0033617">
    <property type="term" value="P:mitochondrial respiratory chain complex IV assembly"/>
    <property type="evidence" value="ECO:0007669"/>
    <property type="project" value="TreeGrafter"/>
</dbReference>
<dbReference type="EMBL" id="CAJNDS010000381">
    <property type="protein sequence ID" value="CAE7199838.1"/>
    <property type="molecule type" value="Genomic_DNA"/>
</dbReference>
<comment type="subcellular location">
    <subcellularLocation>
        <location evidence="1">Cytoplasm</location>
    </subcellularLocation>
</comment>
<evidence type="ECO:0000256" key="4">
    <source>
        <dbReference type="ARBA" id="ARBA00038223"/>
    </source>
</evidence>
<feature type="region of interest" description="Disordered" evidence="5">
    <location>
        <begin position="69"/>
        <end position="94"/>
    </location>
</feature>
<accession>A0A812JAR7</accession>
<dbReference type="InterPro" id="IPR010625">
    <property type="entry name" value="CHCH"/>
</dbReference>
<organism evidence="7 8">
    <name type="scientific">Symbiodinium natans</name>
    <dbReference type="NCBI Taxonomy" id="878477"/>
    <lineage>
        <taxon>Eukaryota</taxon>
        <taxon>Sar</taxon>
        <taxon>Alveolata</taxon>
        <taxon>Dinophyceae</taxon>
        <taxon>Suessiales</taxon>
        <taxon>Symbiodiniaceae</taxon>
        <taxon>Symbiodinium</taxon>
    </lineage>
</organism>
<dbReference type="AlphaFoldDB" id="A0A812JAR7"/>
<evidence type="ECO:0000256" key="2">
    <source>
        <dbReference type="ARBA" id="ARBA00022490"/>
    </source>
</evidence>
<evidence type="ECO:0000313" key="7">
    <source>
        <dbReference type="EMBL" id="CAE7199838.1"/>
    </source>
</evidence>
<evidence type="ECO:0000256" key="5">
    <source>
        <dbReference type="SAM" id="MobiDB-lite"/>
    </source>
</evidence>
<gene>
    <name evidence="7" type="primary">COX19</name>
    <name evidence="7" type="ORF">SNAT2548_LOCUS5886</name>
</gene>